<keyword evidence="1" id="KW-1185">Reference proteome</keyword>
<name>A0A915IQM4_ROMCU</name>
<sequence length="56" mass="6275">MTLARMTHGTRTNQWVIVMLARLAVAGAPFESKNSFAERFKLLAIGSIPFRRKGQV</sequence>
<evidence type="ECO:0000313" key="2">
    <source>
        <dbReference type="WBParaSite" id="nRc.2.0.1.t16111-RA"/>
    </source>
</evidence>
<protein>
    <submittedName>
        <fullName evidence="2">Uncharacterized protein</fullName>
    </submittedName>
</protein>
<dbReference type="AlphaFoldDB" id="A0A915IQM4"/>
<dbReference type="Proteomes" id="UP000887565">
    <property type="component" value="Unplaced"/>
</dbReference>
<accession>A0A915IQM4</accession>
<reference evidence="2" key="1">
    <citation type="submission" date="2022-11" db="UniProtKB">
        <authorList>
            <consortium name="WormBaseParasite"/>
        </authorList>
    </citation>
    <scope>IDENTIFICATION</scope>
</reference>
<dbReference type="WBParaSite" id="nRc.2.0.1.t16111-RA">
    <property type="protein sequence ID" value="nRc.2.0.1.t16111-RA"/>
    <property type="gene ID" value="nRc.2.0.1.g16111"/>
</dbReference>
<proteinExistence type="predicted"/>
<evidence type="ECO:0000313" key="1">
    <source>
        <dbReference type="Proteomes" id="UP000887565"/>
    </source>
</evidence>
<organism evidence="1 2">
    <name type="scientific">Romanomermis culicivorax</name>
    <name type="common">Nematode worm</name>
    <dbReference type="NCBI Taxonomy" id="13658"/>
    <lineage>
        <taxon>Eukaryota</taxon>
        <taxon>Metazoa</taxon>
        <taxon>Ecdysozoa</taxon>
        <taxon>Nematoda</taxon>
        <taxon>Enoplea</taxon>
        <taxon>Dorylaimia</taxon>
        <taxon>Mermithida</taxon>
        <taxon>Mermithoidea</taxon>
        <taxon>Mermithidae</taxon>
        <taxon>Romanomermis</taxon>
    </lineage>
</organism>